<dbReference type="SUPFAM" id="SSF46689">
    <property type="entry name" value="Homeodomain-like"/>
    <property type="match status" value="1"/>
</dbReference>
<evidence type="ECO:0000313" key="6">
    <source>
        <dbReference type="EMBL" id="PRY13367.1"/>
    </source>
</evidence>
<dbReference type="GO" id="GO:0000976">
    <property type="term" value="F:transcription cis-regulatory region binding"/>
    <property type="evidence" value="ECO:0007669"/>
    <property type="project" value="TreeGrafter"/>
</dbReference>
<reference evidence="6 7" key="1">
    <citation type="submission" date="2018-03" db="EMBL/GenBank/DDBJ databases">
        <title>Genomic Encyclopedia of Archaeal and Bacterial Type Strains, Phase II (KMG-II): from individual species to whole genera.</title>
        <authorList>
            <person name="Goeker M."/>
        </authorList>
    </citation>
    <scope>NUCLEOTIDE SEQUENCE [LARGE SCALE GENOMIC DNA]</scope>
    <source>
        <strain evidence="6 7">DSM 19711</strain>
    </source>
</reference>
<keyword evidence="1" id="KW-0805">Transcription regulation</keyword>
<accession>A0A2T0R1C3</accession>
<dbReference type="InterPro" id="IPR001647">
    <property type="entry name" value="HTH_TetR"/>
</dbReference>
<dbReference type="GO" id="GO:0003700">
    <property type="term" value="F:DNA-binding transcription factor activity"/>
    <property type="evidence" value="ECO:0007669"/>
    <property type="project" value="TreeGrafter"/>
</dbReference>
<feature type="DNA-binding region" description="H-T-H motif" evidence="4">
    <location>
        <begin position="46"/>
        <end position="65"/>
    </location>
</feature>
<keyword evidence="3" id="KW-0804">Transcription</keyword>
<organism evidence="6 7">
    <name type="scientific">Kineococcus rhizosphaerae</name>
    <dbReference type="NCBI Taxonomy" id="559628"/>
    <lineage>
        <taxon>Bacteria</taxon>
        <taxon>Bacillati</taxon>
        <taxon>Actinomycetota</taxon>
        <taxon>Actinomycetes</taxon>
        <taxon>Kineosporiales</taxon>
        <taxon>Kineosporiaceae</taxon>
        <taxon>Kineococcus</taxon>
    </lineage>
</organism>
<dbReference type="InterPro" id="IPR009057">
    <property type="entry name" value="Homeodomain-like_sf"/>
</dbReference>
<dbReference type="Gene3D" id="1.10.357.10">
    <property type="entry name" value="Tetracycline Repressor, domain 2"/>
    <property type="match status" value="1"/>
</dbReference>
<dbReference type="OrthoDB" id="3193022at2"/>
<dbReference type="Pfam" id="PF00440">
    <property type="entry name" value="TetR_N"/>
    <property type="match status" value="1"/>
</dbReference>
<gene>
    <name evidence="6" type="ORF">CLV37_10835</name>
</gene>
<proteinExistence type="predicted"/>
<dbReference type="PROSITE" id="PS50977">
    <property type="entry name" value="HTH_TETR_2"/>
    <property type="match status" value="1"/>
</dbReference>
<dbReference type="RefSeq" id="WP_106212112.1">
    <property type="nucleotide sequence ID" value="NZ_PVZF01000008.1"/>
</dbReference>
<evidence type="ECO:0000256" key="3">
    <source>
        <dbReference type="ARBA" id="ARBA00023163"/>
    </source>
</evidence>
<dbReference type="EMBL" id="PVZF01000008">
    <property type="protein sequence ID" value="PRY13367.1"/>
    <property type="molecule type" value="Genomic_DNA"/>
</dbReference>
<dbReference type="AlphaFoldDB" id="A0A2T0R1C3"/>
<evidence type="ECO:0000256" key="1">
    <source>
        <dbReference type="ARBA" id="ARBA00023015"/>
    </source>
</evidence>
<dbReference type="InterPro" id="IPR050109">
    <property type="entry name" value="HTH-type_TetR-like_transc_reg"/>
</dbReference>
<dbReference type="Proteomes" id="UP000238083">
    <property type="component" value="Unassembled WGS sequence"/>
</dbReference>
<sequence>MTADAAVPRASRLAAESGEPRALRSRRLLVDALLSLLAERPLEELSVAELCRRAGVNRATFYGHWADQRALAAAAFTELVDALAEVPHSELDDLDDPAAAGRYHDSLRGQLRYVLAHRTTFRALFGSSADAGFRRALTVALQRRADLAVRLWVERGVAPSDTPPEFADYLAGGLVAVLARWADGDDTDVDAAARRVEQLLPTWWPRQAPNT</sequence>
<evidence type="ECO:0000256" key="2">
    <source>
        <dbReference type="ARBA" id="ARBA00023125"/>
    </source>
</evidence>
<comment type="caution">
    <text evidence="6">The sequence shown here is derived from an EMBL/GenBank/DDBJ whole genome shotgun (WGS) entry which is preliminary data.</text>
</comment>
<feature type="domain" description="HTH tetR-type" evidence="5">
    <location>
        <begin position="23"/>
        <end position="83"/>
    </location>
</feature>
<dbReference type="PANTHER" id="PTHR30055:SF234">
    <property type="entry name" value="HTH-TYPE TRANSCRIPTIONAL REGULATOR BETI"/>
    <property type="match status" value="1"/>
</dbReference>
<evidence type="ECO:0000313" key="7">
    <source>
        <dbReference type="Proteomes" id="UP000238083"/>
    </source>
</evidence>
<evidence type="ECO:0000256" key="4">
    <source>
        <dbReference type="PROSITE-ProRule" id="PRU00335"/>
    </source>
</evidence>
<evidence type="ECO:0000259" key="5">
    <source>
        <dbReference type="PROSITE" id="PS50977"/>
    </source>
</evidence>
<name>A0A2T0R1C3_9ACTN</name>
<keyword evidence="2 4" id="KW-0238">DNA-binding</keyword>
<dbReference type="PANTHER" id="PTHR30055">
    <property type="entry name" value="HTH-TYPE TRANSCRIPTIONAL REGULATOR RUTR"/>
    <property type="match status" value="1"/>
</dbReference>
<protein>
    <submittedName>
        <fullName evidence="6">TetR family transcriptional regulator</fullName>
    </submittedName>
</protein>
<keyword evidence="7" id="KW-1185">Reference proteome</keyword>